<dbReference type="AlphaFoldDB" id="A0A6A6X5C2"/>
<evidence type="ECO:0000256" key="2">
    <source>
        <dbReference type="SAM" id="Phobius"/>
    </source>
</evidence>
<keyword evidence="2" id="KW-0812">Transmembrane</keyword>
<dbReference type="EMBL" id="MU002019">
    <property type="protein sequence ID" value="KAF2791441.1"/>
    <property type="molecule type" value="Genomic_DNA"/>
</dbReference>
<reference evidence="3" key="1">
    <citation type="journal article" date="2020" name="Stud. Mycol.">
        <title>101 Dothideomycetes genomes: a test case for predicting lifestyles and emergence of pathogens.</title>
        <authorList>
            <person name="Haridas S."/>
            <person name="Albert R."/>
            <person name="Binder M."/>
            <person name="Bloem J."/>
            <person name="Labutti K."/>
            <person name="Salamov A."/>
            <person name="Andreopoulos B."/>
            <person name="Baker S."/>
            <person name="Barry K."/>
            <person name="Bills G."/>
            <person name="Bluhm B."/>
            <person name="Cannon C."/>
            <person name="Castanera R."/>
            <person name="Culley D."/>
            <person name="Daum C."/>
            <person name="Ezra D."/>
            <person name="Gonzalez J."/>
            <person name="Henrissat B."/>
            <person name="Kuo A."/>
            <person name="Liang C."/>
            <person name="Lipzen A."/>
            <person name="Lutzoni F."/>
            <person name="Magnuson J."/>
            <person name="Mondo S."/>
            <person name="Nolan M."/>
            <person name="Ohm R."/>
            <person name="Pangilinan J."/>
            <person name="Park H.-J."/>
            <person name="Ramirez L."/>
            <person name="Alfaro M."/>
            <person name="Sun H."/>
            <person name="Tritt A."/>
            <person name="Yoshinaga Y."/>
            <person name="Zwiers L.-H."/>
            <person name="Turgeon B."/>
            <person name="Goodwin S."/>
            <person name="Spatafora J."/>
            <person name="Crous P."/>
            <person name="Grigoriev I."/>
        </authorList>
    </citation>
    <scope>NUCLEOTIDE SEQUENCE</scope>
    <source>
        <strain evidence="3">CBS 109.77</strain>
    </source>
</reference>
<sequence>MSFLNLDYLSVGSSSYFYNYPDFTPYANPPTNYLGTVLFLLYILLALVLTGYIPLSLFKRYQSLVNFPLISTTSPPSPRIRDARARHIKIYAGLASVSFAMLSYHMLNFLMDSYAHWSASKGSESEMNLETLKQWMLNSALFETFARELVDDGPSTVWMQVGVLGSWFWGVWMGGKANERSFSKNTMLPYILLSQILPTSFTVTLFLVHLHLASPDLAPAPPVSESPVSNSSISEDVSPEKQPLPLHQPHRKTSLLLPTILLNAVLLSLAPLRHHRLFTPLVLFTRLLLLLPYTGRISTREVEVDRCMMVSGGFLVGNLMVLKKGYGIGDIVGALGRGDFGGSAVKALAWDAGMGALVGRVVAWGGGV</sequence>
<evidence type="ECO:0000313" key="3">
    <source>
        <dbReference type="EMBL" id="KAF2791441.1"/>
    </source>
</evidence>
<proteinExistence type="predicted"/>
<evidence type="ECO:0000256" key="1">
    <source>
        <dbReference type="SAM" id="MobiDB-lite"/>
    </source>
</evidence>
<feature type="transmembrane region" description="Helical" evidence="2">
    <location>
        <begin position="157"/>
        <end position="175"/>
    </location>
</feature>
<gene>
    <name evidence="3" type="ORF">K505DRAFT_280727</name>
</gene>
<evidence type="ECO:0000313" key="4">
    <source>
        <dbReference type="Proteomes" id="UP000799757"/>
    </source>
</evidence>
<protein>
    <submittedName>
        <fullName evidence="3">Uncharacterized protein</fullName>
    </submittedName>
</protein>
<keyword evidence="4" id="KW-1185">Reference proteome</keyword>
<feature type="compositionally biased region" description="Low complexity" evidence="1">
    <location>
        <begin position="225"/>
        <end position="236"/>
    </location>
</feature>
<keyword evidence="2" id="KW-1133">Transmembrane helix</keyword>
<accession>A0A6A6X5C2</accession>
<keyword evidence="2" id="KW-0472">Membrane</keyword>
<feature type="transmembrane region" description="Helical" evidence="2">
    <location>
        <begin position="88"/>
        <end position="107"/>
    </location>
</feature>
<feature type="transmembrane region" description="Helical" evidence="2">
    <location>
        <begin position="33"/>
        <end position="55"/>
    </location>
</feature>
<dbReference type="Proteomes" id="UP000799757">
    <property type="component" value="Unassembled WGS sequence"/>
</dbReference>
<name>A0A6A6X5C2_9PLEO</name>
<organism evidence="3 4">
    <name type="scientific">Melanomma pulvis-pyrius CBS 109.77</name>
    <dbReference type="NCBI Taxonomy" id="1314802"/>
    <lineage>
        <taxon>Eukaryota</taxon>
        <taxon>Fungi</taxon>
        <taxon>Dikarya</taxon>
        <taxon>Ascomycota</taxon>
        <taxon>Pezizomycotina</taxon>
        <taxon>Dothideomycetes</taxon>
        <taxon>Pleosporomycetidae</taxon>
        <taxon>Pleosporales</taxon>
        <taxon>Melanommataceae</taxon>
        <taxon>Melanomma</taxon>
    </lineage>
</organism>
<feature type="region of interest" description="Disordered" evidence="1">
    <location>
        <begin position="221"/>
        <end position="247"/>
    </location>
</feature>
<dbReference type="OrthoDB" id="18595at2759"/>
<feature type="transmembrane region" description="Helical" evidence="2">
    <location>
        <begin position="187"/>
        <end position="212"/>
    </location>
</feature>